<gene>
    <name evidence="1" type="ORF">QEH59_06200</name>
</gene>
<organism evidence="1 2">
    <name type="scientific">Thalassobacterium sedimentorum</name>
    <dbReference type="NCBI Taxonomy" id="3041258"/>
    <lineage>
        <taxon>Bacteria</taxon>
        <taxon>Pseudomonadati</taxon>
        <taxon>Verrucomicrobiota</taxon>
        <taxon>Opitutia</taxon>
        <taxon>Puniceicoccales</taxon>
        <taxon>Coraliomargaritaceae</taxon>
        <taxon>Thalassobacterium</taxon>
    </lineage>
</organism>
<sequence length="299" mass="34250">MSTEPTPHTVDINAWVEKSRHDPHLYSERQATEVVLASIGRSSTFGGKMFLKGGTLMGVVYKSPRQTADIDFTADFDPSDFLLKELNDDLNDEMKRTAAQLGYPDLVCRVQSLKKKPRPQGFDKMQFPAIEMKIAHAKRDTRPHERLKRGDCPTTLKVEVSFKEPVEAIELIQLGEDSTIHAYGFAELVAEKMRALLQQVKRDRSRCQDVYDIAFLVRDGIFEDNEKEYILKRLIEKSHVRDIHPDIDTMGQSGIKERAKEGWETLGLELSELPDFDTEFEIVESFYQSLPWDKASRPT</sequence>
<dbReference type="Gene3D" id="3.10.450.620">
    <property type="entry name" value="JHP933, nucleotidyltransferase-like core domain"/>
    <property type="match status" value="1"/>
</dbReference>
<dbReference type="GO" id="GO:0016740">
    <property type="term" value="F:transferase activity"/>
    <property type="evidence" value="ECO:0007669"/>
    <property type="project" value="UniProtKB-KW"/>
</dbReference>
<accession>A0ABU1AGQ0</accession>
<dbReference type="InterPro" id="IPR014942">
    <property type="entry name" value="AbiEii"/>
</dbReference>
<proteinExistence type="predicted"/>
<dbReference type="EMBL" id="JARXIC010000007">
    <property type="protein sequence ID" value="MDQ8194007.1"/>
    <property type="molecule type" value="Genomic_DNA"/>
</dbReference>
<comment type="caution">
    <text evidence="1">The sequence shown here is derived from an EMBL/GenBank/DDBJ whole genome shotgun (WGS) entry which is preliminary data.</text>
</comment>
<dbReference type="RefSeq" id="WP_308984490.1">
    <property type="nucleotide sequence ID" value="NZ_JARXIC010000007.1"/>
</dbReference>
<dbReference type="Proteomes" id="UP001243717">
    <property type="component" value="Unassembled WGS sequence"/>
</dbReference>
<evidence type="ECO:0000313" key="2">
    <source>
        <dbReference type="Proteomes" id="UP001243717"/>
    </source>
</evidence>
<name>A0ABU1AGQ0_9BACT</name>
<keyword evidence="1" id="KW-0808">Transferase</keyword>
<dbReference type="Pfam" id="PF08843">
    <property type="entry name" value="AbiEii"/>
    <property type="match status" value="1"/>
</dbReference>
<protein>
    <submittedName>
        <fullName evidence="1">Nucleotidyl transferase AbiEii/AbiGii toxin family protein</fullName>
    </submittedName>
</protein>
<reference evidence="1 2" key="1">
    <citation type="submission" date="2023-04" db="EMBL/GenBank/DDBJ databases">
        <title>A novel bacteria isolated from coastal sediment.</title>
        <authorList>
            <person name="Liu X.-J."/>
            <person name="Du Z.-J."/>
        </authorList>
    </citation>
    <scope>NUCLEOTIDE SEQUENCE [LARGE SCALE GENOMIC DNA]</scope>
    <source>
        <strain evidence="1 2">SDUM461004</strain>
    </source>
</reference>
<evidence type="ECO:0000313" key="1">
    <source>
        <dbReference type="EMBL" id="MDQ8194007.1"/>
    </source>
</evidence>
<keyword evidence="2" id="KW-1185">Reference proteome</keyword>